<comment type="caution">
    <text evidence="2">The sequence shown here is derived from an EMBL/GenBank/DDBJ whole genome shotgun (WGS) entry which is preliminary data.</text>
</comment>
<dbReference type="Proteomes" id="UP001156691">
    <property type="component" value="Unassembled WGS sequence"/>
</dbReference>
<evidence type="ECO:0000313" key="3">
    <source>
        <dbReference type="Proteomes" id="UP001156691"/>
    </source>
</evidence>
<dbReference type="EMBL" id="BSNS01000009">
    <property type="protein sequence ID" value="GLQ54818.1"/>
    <property type="molecule type" value="Genomic_DNA"/>
</dbReference>
<sequence length="158" mass="17034">MRRRYHLAVYAAALAILPAHAEEEMPLPHFARAATPADASLNALAVGELRIDENNCLRHGDSVVIWHHDTTVERTDDGRIRLIDGFNGKAVYVGETIAMSGGHGTDILNWDGIGVAEPAPPDECTGSFWSGGPVNTAEETQEMLKAWEARTPVPSPPG</sequence>
<keyword evidence="3" id="KW-1185">Reference proteome</keyword>
<accession>A0ABQ5W4Y0</accession>
<organism evidence="2 3">
    <name type="scientific">Devosia nitrariae</name>
    <dbReference type="NCBI Taxonomy" id="2071872"/>
    <lineage>
        <taxon>Bacteria</taxon>
        <taxon>Pseudomonadati</taxon>
        <taxon>Pseudomonadota</taxon>
        <taxon>Alphaproteobacteria</taxon>
        <taxon>Hyphomicrobiales</taxon>
        <taxon>Devosiaceae</taxon>
        <taxon>Devosia</taxon>
    </lineage>
</organism>
<feature type="chain" id="PRO_5045357615" evidence="1">
    <location>
        <begin position="22"/>
        <end position="158"/>
    </location>
</feature>
<feature type="signal peptide" evidence="1">
    <location>
        <begin position="1"/>
        <end position="21"/>
    </location>
</feature>
<name>A0ABQ5W4Y0_9HYPH</name>
<evidence type="ECO:0000313" key="2">
    <source>
        <dbReference type="EMBL" id="GLQ54818.1"/>
    </source>
</evidence>
<proteinExistence type="predicted"/>
<evidence type="ECO:0000256" key="1">
    <source>
        <dbReference type="SAM" id="SignalP"/>
    </source>
</evidence>
<protein>
    <submittedName>
        <fullName evidence="2">Uncharacterized protein</fullName>
    </submittedName>
</protein>
<keyword evidence="1" id="KW-0732">Signal</keyword>
<gene>
    <name evidence="2" type="ORF">GCM10010862_20770</name>
</gene>
<reference evidence="3" key="1">
    <citation type="journal article" date="2019" name="Int. J. Syst. Evol. Microbiol.">
        <title>The Global Catalogue of Microorganisms (GCM) 10K type strain sequencing project: providing services to taxonomists for standard genome sequencing and annotation.</title>
        <authorList>
            <consortium name="The Broad Institute Genomics Platform"/>
            <consortium name="The Broad Institute Genome Sequencing Center for Infectious Disease"/>
            <person name="Wu L."/>
            <person name="Ma J."/>
        </authorList>
    </citation>
    <scope>NUCLEOTIDE SEQUENCE [LARGE SCALE GENOMIC DNA]</scope>
    <source>
        <strain evidence="3">NBRC 112416</strain>
    </source>
</reference>